<name>A0ACC1D0D7_9NEOP</name>
<evidence type="ECO:0000313" key="1">
    <source>
        <dbReference type="EMBL" id="KAJ0177280.1"/>
    </source>
</evidence>
<dbReference type="EMBL" id="CM034398">
    <property type="protein sequence ID" value="KAJ0177280.1"/>
    <property type="molecule type" value="Genomic_DNA"/>
</dbReference>
<keyword evidence="2" id="KW-1185">Reference proteome</keyword>
<evidence type="ECO:0000313" key="2">
    <source>
        <dbReference type="Proteomes" id="UP000824533"/>
    </source>
</evidence>
<organism evidence="1 2">
    <name type="scientific">Dendrolimus kikuchii</name>
    <dbReference type="NCBI Taxonomy" id="765133"/>
    <lineage>
        <taxon>Eukaryota</taxon>
        <taxon>Metazoa</taxon>
        <taxon>Ecdysozoa</taxon>
        <taxon>Arthropoda</taxon>
        <taxon>Hexapoda</taxon>
        <taxon>Insecta</taxon>
        <taxon>Pterygota</taxon>
        <taxon>Neoptera</taxon>
        <taxon>Endopterygota</taxon>
        <taxon>Lepidoptera</taxon>
        <taxon>Glossata</taxon>
        <taxon>Ditrysia</taxon>
        <taxon>Bombycoidea</taxon>
        <taxon>Lasiocampidae</taxon>
        <taxon>Dendrolimus</taxon>
    </lineage>
</organism>
<reference evidence="1 2" key="1">
    <citation type="journal article" date="2021" name="Front. Genet.">
        <title>Chromosome-Level Genome Assembly Reveals Significant Gene Expansion in the Toll and IMD Signaling Pathways of Dendrolimus kikuchii.</title>
        <authorList>
            <person name="Zhou J."/>
            <person name="Wu P."/>
            <person name="Xiong Z."/>
            <person name="Liu N."/>
            <person name="Zhao N."/>
            <person name="Ji M."/>
            <person name="Qiu Y."/>
            <person name="Yang B."/>
        </authorList>
    </citation>
    <scope>NUCLEOTIDE SEQUENCE [LARGE SCALE GENOMIC DNA]</scope>
    <source>
        <strain evidence="1">Ann1</strain>
    </source>
</reference>
<proteinExistence type="predicted"/>
<sequence>MTSLFCVSVLIALVTMANASDRPDQIKYDITNAQLIFEKFIQDFDKTYKDEDDKKAHFEAFVENLKKINEMNERNSTATFAINKFADYTSEERKAMFGVGRRLPWKKTAERLV</sequence>
<gene>
    <name evidence="1" type="ORF">K1T71_007289</name>
</gene>
<accession>A0ACC1D0D7</accession>
<protein>
    <submittedName>
        <fullName evidence="1">Uncharacterized protein</fullName>
    </submittedName>
</protein>
<comment type="caution">
    <text evidence="1">The sequence shown here is derived from an EMBL/GenBank/DDBJ whole genome shotgun (WGS) entry which is preliminary data.</text>
</comment>
<dbReference type="Proteomes" id="UP000824533">
    <property type="component" value="Linkage Group LG12"/>
</dbReference>